<organism evidence="6 7">
    <name type="scientific">Tahibacter amnicola</name>
    <dbReference type="NCBI Taxonomy" id="2976241"/>
    <lineage>
        <taxon>Bacteria</taxon>
        <taxon>Pseudomonadati</taxon>
        <taxon>Pseudomonadota</taxon>
        <taxon>Gammaproteobacteria</taxon>
        <taxon>Lysobacterales</taxon>
        <taxon>Rhodanobacteraceae</taxon>
        <taxon>Tahibacter</taxon>
    </lineage>
</organism>
<name>A0ABY6B9P0_9GAMM</name>
<dbReference type="Proteomes" id="UP001064632">
    <property type="component" value="Chromosome"/>
</dbReference>
<dbReference type="InterPro" id="IPR043147">
    <property type="entry name" value="Penicillin_amidase_A-knob"/>
</dbReference>
<keyword evidence="7" id="KW-1185">Reference proteome</keyword>
<dbReference type="InterPro" id="IPR043146">
    <property type="entry name" value="Penicillin_amidase_N_B-knob"/>
</dbReference>
<dbReference type="Gene3D" id="2.30.120.10">
    <property type="match status" value="1"/>
</dbReference>
<evidence type="ECO:0000256" key="2">
    <source>
        <dbReference type="ARBA" id="ARBA00022801"/>
    </source>
</evidence>
<evidence type="ECO:0000256" key="3">
    <source>
        <dbReference type="ARBA" id="ARBA00023145"/>
    </source>
</evidence>
<comment type="similarity">
    <text evidence="1">Belongs to the peptidase S45 family.</text>
</comment>
<evidence type="ECO:0000256" key="1">
    <source>
        <dbReference type="ARBA" id="ARBA00006586"/>
    </source>
</evidence>
<dbReference type="InterPro" id="IPR029055">
    <property type="entry name" value="Ntn_hydrolases_N"/>
</dbReference>
<evidence type="ECO:0000256" key="5">
    <source>
        <dbReference type="SAM" id="Phobius"/>
    </source>
</evidence>
<keyword evidence="5" id="KW-1133">Transmembrane helix</keyword>
<dbReference type="PIRSF" id="PIRSF001227">
    <property type="entry name" value="Pen_acylase"/>
    <property type="match status" value="1"/>
</dbReference>
<dbReference type="SUPFAM" id="SSF56235">
    <property type="entry name" value="N-terminal nucleophile aminohydrolases (Ntn hydrolases)"/>
    <property type="match status" value="1"/>
</dbReference>
<evidence type="ECO:0000313" key="6">
    <source>
        <dbReference type="EMBL" id="UXI66783.1"/>
    </source>
</evidence>
<accession>A0ABY6B9P0</accession>
<evidence type="ECO:0000313" key="7">
    <source>
        <dbReference type="Proteomes" id="UP001064632"/>
    </source>
</evidence>
<keyword evidence="3" id="KW-0865">Zymogen</keyword>
<comment type="subunit">
    <text evidence="4">Heterodimer of an alpha subunit and a beta subunit processed from the same precursor.</text>
</comment>
<dbReference type="Gene3D" id="1.10.1400.10">
    <property type="match status" value="1"/>
</dbReference>
<dbReference type="Pfam" id="PF01804">
    <property type="entry name" value="Penicil_amidase"/>
    <property type="match status" value="1"/>
</dbReference>
<dbReference type="RefSeq" id="WP_261693763.1">
    <property type="nucleotide sequence ID" value="NZ_CP104694.1"/>
</dbReference>
<feature type="transmembrane region" description="Helical" evidence="5">
    <location>
        <begin position="7"/>
        <end position="26"/>
    </location>
</feature>
<protein>
    <submittedName>
        <fullName evidence="6">Penicillin acylase family protein</fullName>
    </submittedName>
</protein>
<dbReference type="PANTHER" id="PTHR34218">
    <property type="entry name" value="PEPTIDASE S45 PENICILLIN AMIDASE"/>
    <property type="match status" value="1"/>
</dbReference>
<keyword evidence="5" id="KW-0472">Membrane</keyword>
<dbReference type="Gene3D" id="1.10.439.10">
    <property type="entry name" value="Penicillin Amidohydrolase, domain 1"/>
    <property type="match status" value="1"/>
</dbReference>
<proteinExistence type="inferred from homology"/>
<reference evidence="6" key="1">
    <citation type="submission" date="2022-09" db="EMBL/GenBank/DDBJ databases">
        <title>Tahibacter sp. nov., isolated from a fresh water.</title>
        <authorList>
            <person name="Baek J.H."/>
            <person name="Lee J.K."/>
            <person name="Kim J.M."/>
            <person name="Jeon C.O."/>
        </authorList>
    </citation>
    <scope>NUCLEOTIDE SEQUENCE</scope>
    <source>
        <strain evidence="6">W38</strain>
    </source>
</reference>
<dbReference type="Gene3D" id="3.60.20.10">
    <property type="entry name" value="Glutamine Phosphoribosylpyrophosphate, subunit 1, domain 1"/>
    <property type="match status" value="1"/>
</dbReference>
<dbReference type="InterPro" id="IPR023343">
    <property type="entry name" value="Penicillin_amidase_dom1"/>
</dbReference>
<gene>
    <name evidence="6" type="ORF">N4264_18790</name>
</gene>
<dbReference type="InterPro" id="IPR002692">
    <property type="entry name" value="S45"/>
</dbReference>
<keyword evidence="2" id="KW-0378">Hydrolase</keyword>
<sequence>MRILRRLLLVVAILGLGLFGAAWWLLRGSLPQLDGEITAPLKAAVTVERDALGSATIAAANRSDLAWSLGYVHAQERYFQMDLLRRAAAGELSALLGGALLDVDRARRPHRFRVRAGEALAAMAPEQRQLIDTYRDGVNAGLAALSVRPWEYLLLRETPAPWRSEDTALVIYAMFFDLNSDGANERELHLAQMKSSLPEAVFRFLVQPGSEWDAPLRGEPFAATQPPDASVLDFSNIADGKNNAAPTLATLAPEDLGHKPGSNNFAVGGALTTTGAALVADDMHLTLRVPNIWYRANLKYPDPADASRTIELHGVSLPGTPAVLAGSNGHIAWGYTNSYGDWTDWVRVQRDPANPSRYRVPEGWDTIAVDEEVIAIKGSGSETVRVENTRWGPILAKDTDGTPLALAWTAHQPRVLNLELLELERTRDAASALALAPRMGMPVQNFVVGDRDGHIGWTLTGNGIPRRKGFDPQLPADWSQPGTGWVGWLEPTEFPQILDPPEHRLWTANARTIDSDWLAIVGDGGYDLGARSRQIRDGLRAQNSFTPADLLAIQLDNRALFLERWRELLQKSLETSTHPKAAALKAQLARWDGEAGKTSSAYGLVRQFRKNVIATTLAPFQLMVTRHHPGFEMPSAQGYEAAVWKLLEERPRHLLDPRHADWDALLQASVTQLAEAQAQPRNDPSKPWGDNNRAAIRHPLSSALPGFLARHLDMPMQPLSGDHNMPHVQTPSFGASERFAISPGHEKDAYLMMPGGQSSHPLSPFHGAGHSDWVEGRPTPLLPGPTHYRLMLTPST</sequence>
<evidence type="ECO:0000256" key="4">
    <source>
        <dbReference type="ARBA" id="ARBA00038735"/>
    </source>
</evidence>
<keyword evidence="5" id="KW-0812">Transmembrane</keyword>
<dbReference type="CDD" id="cd03747">
    <property type="entry name" value="Ntn_PGA_like"/>
    <property type="match status" value="1"/>
</dbReference>
<dbReference type="InterPro" id="IPR014395">
    <property type="entry name" value="Pen/GL7ACA/AHL_acylase"/>
</dbReference>
<dbReference type="EMBL" id="CP104694">
    <property type="protein sequence ID" value="UXI66783.1"/>
    <property type="molecule type" value="Genomic_DNA"/>
</dbReference>
<dbReference type="PANTHER" id="PTHR34218:SF4">
    <property type="entry name" value="ACYL-HOMOSERINE LACTONE ACYLASE QUIP"/>
    <property type="match status" value="1"/>
</dbReference>